<evidence type="ECO:0000259" key="1">
    <source>
        <dbReference type="PROSITE" id="PS51658"/>
    </source>
</evidence>
<feature type="domain" description="BFN" evidence="1">
    <location>
        <begin position="77"/>
        <end position="208"/>
    </location>
</feature>
<sequence>MRSNQLSYRPANIMHCSAWARPFPEPATYFTCPVRKYQGRHCGCSQWHGNPSGLINRLKLCYCEHIAIRHDFGGDTLFEMEVHGVNLDMLTNQPVIILKDLKSNRYLPIWIGQFEATAILMEVQGIHPSRPLTHDLLKTIIDTLSAQITRIVINDLKEGTFYAQIHMSANSNQLQIDARPSDAIALAVRSNAPIFADEGVLDQAAITSEDGEEEEVARFREFLENVKPEDFKEGS</sequence>
<evidence type="ECO:0000313" key="3">
    <source>
        <dbReference type="Proteomes" id="UP000230956"/>
    </source>
</evidence>
<dbReference type="EMBL" id="PFNG01000107">
    <property type="protein sequence ID" value="PIZ39774.1"/>
    <property type="molecule type" value="Genomic_DNA"/>
</dbReference>
<dbReference type="PANTHER" id="PTHR15160">
    <property type="entry name" value="VON HIPPEL-LINDAU PROTEIN"/>
    <property type="match status" value="1"/>
</dbReference>
<dbReference type="Proteomes" id="UP000230956">
    <property type="component" value="Unassembled WGS sequence"/>
</dbReference>
<organism evidence="2 3">
    <name type="scientific">Candidatus Aquicultor secundus</name>
    <dbReference type="NCBI Taxonomy" id="1973895"/>
    <lineage>
        <taxon>Bacteria</taxon>
        <taxon>Bacillati</taxon>
        <taxon>Actinomycetota</taxon>
        <taxon>Candidatus Aquicultoria</taxon>
        <taxon>Candidatus Aquicultorales</taxon>
        <taxon>Candidatus Aquicultoraceae</taxon>
        <taxon>Candidatus Aquicultor</taxon>
    </lineage>
</organism>
<dbReference type="SUPFAM" id="SSF103256">
    <property type="entry name" value="Hypothetical protein TM0160"/>
    <property type="match status" value="1"/>
</dbReference>
<protein>
    <recommendedName>
        <fullName evidence="1">BFN domain-containing protein</fullName>
    </recommendedName>
</protein>
<dbReference type="AlphaFoldDB" id="A0A2M7T8L5"/>
<dbReference type="InterPro" id="IPR036104">
    <property type="entry name" value="BFN_sf"/>
</dbReference>
<gene>
    <name evidence="2" type="ORF">COY37_04600</name>
</gene>
<comment type="caution">
    <text evidence="2">The sequence shown here is derived from an EMBL/GenBank/DDBJ whole genome shotgun (WGS) entry which is preliminary data.</text>
</comment>
<name>A0A2M7T8L5_9ACTN</name>
<accession>A0A2M7T8L5</accession>
<reference evidence="3" key="1">
    <citation type="submission" date="2017-09" db="EMBL/GenBank/DDBJ databases">
        <title>Depth-based differentiation of microbial function through sediment-hosted aquifers and enrichment of novel symbionts in the deep terrestrial subsurface.</title>
        <authorList>
            <person name="Probst A.J."/>
            <person name="Ladd B."/>
            <person name="Jarett J.K."/>
            <person name="Geller-Mcgrath D.E."/>
            <person name="Sieber C.M.K."/>
            <person name="Emerson J.B."/>
            <person name="Anantharaman K."/>
            <person name="Thomas B.C."/>
            <person name="Malmstrom R."/>
            <person name="Stieglmeier M."/>
            <person name="Klingl A."/>
            <person name="Woyke T."/>
            <person name="Ryan C.M."/>
            <person name="Banfield J.F."/>
        </authorList>
    </citation>
    <scope>NUCLEOTIDE SEQUENCE [LARGE SCALE GENOMIC DNA]</scope>
</reference>
<evidence type="ECO:0000313" key="2">
    <source>
        <dbReference type="EMBL" id="PIZ39774.1"/>
    </source>
</evidence>
<dbReference type="InterPro" id="IPR003729">
    <property type="entry name" value="Bi_nuclease_dom"/>
</dbReference>
<dbReference type="Gene3D" id="3.10.690.10">
    <property type="entry name" value="Bifunctional nuclease domain"/>
    <property type="match status" value="1"/>
</dbReference>
<dbReference type="PANTHER" id="PTHR15160:SF1">
    <property type="entry name" value="VON HIPPEL-LINDAU DISEASE TUMOR SUPPRESSOR"/>
    <property type="match status" value="1"/>
</dbReference>
<dbReference type="GO" id="GO:0004518">
    <property type="term" value="F:nuclease activity"/>
    <property type="evidence" value="ECO:0007669"/>
    <property type="project" value="InterPro"/>
</dbReference>
<dbReference type="Pfam" id="PF02577">
    <property type="entry name" value="BFN_dom"/>
    <property type="match status" value="1"/>
</dbReference>
<dbReference type="PROSITE" id="PS51658">
    <property type="entry name" value="BFN"/>
    <property type="match status" value="1"/>
</dbReference>
<proteinExistence type="predicted"/>